<reference evidence="1" key="1">
    <citation type="submission" date="2007-04" db="EMBL/GenBank/DDBJ databases">
        <authorList>
            <person name="Fulton L."/>
            <person name="Clifton S."/>
            <person name="Fulton B."/>
            <person name="Xu J."/>
            <person name="Minx P."/>
            <person name="Pepin K.H."/>
            <person name="Johnson M."/>
            <person name="Thiruvilangam P."/>
            <person name="Bhonagiri V."/>
            <person name="Nash W.E."/>
            <person name="Mardis E.R."/>
            <person name="Wilson R.K."/>
        </authorList>
    </citation>
    <scope>NUCLEOTIDE SEQUENCE [LARGE SCALE GENOMIC DNA]</scope>
    <source>
        <strain evidence="1">ATCC 17982</strain>
    </source>
</reference>
<comment type="caution">
    <text evidence="1">The sequence shown here is derived from an EMBL/GenBank/DDBJ whole genome shotgun (WGS) entry which is preliminary data.</text>
</comment>
<keyword evidence="2" id="KW-1185">Reference proteome</keyword>
<dbReference type="EMBL" id="AAYI02000004">
    <property type="protein sequence ID" value="EDN81171.1"/>
    <property type="molecule type" value="Genomic_DNA"/>
</dbReference>
<reference evidence="1" key="2">
    <citation type="submission" date="2015-05" db="EMBL/GenBank/DDBJ databases">
        <title>Draft genome sequence of Actinomyces odontolyticus (ATCC 17982).</title>
        <authorList>
            <person name="Sudarsanam P."/>
            <person name="Ley R."/>
            <person name="Guruge J."/>
            <person name="Turnbaugh P.J."/>
            <person name="Mahowald M."/>
            <person name="Liep D."/>
            <person name="Gordon J."/>
        </authorList>
    </citation>
    <scope>NUCLEOTIDE SEQUENCE</scope>
    <source>
        <strain evidence="1">ATCC 17982</strain>
    </source>
</reference>
<dbReference type="Proteomes" id="UP000003553">
    <property type="component" value="Unassembled WGS sequence"/>
</dbReference>
<evidence type="ECO:0000313" key="1">
    <source>
        <dbReference type="EMBL" id="EDN81171.1"/>
    </source>
</evidence>
<sequence>MQTCDVAQQRPHVCQQMVRNEDRLSVLHVRTTRHHRVADAHSLPDESLRDIKNATGKVTGLLAQVHTDERGNLIVAGASSAELAAQRRSGSLDEATLKCSVDVFVVGRGHKSARSDIGVEACQSIVHIGALLVAQKANAMQLISVRVRASDIHVCQAEVEVRRHAQCSQRL</sequence>
<gene>
    <name evidence="1" type="ORF">ACTODO_01636</name>
</gene>
<organism evidence="1 2">
    <name type="scientific">Schaalia dentiphila ATCC 17982</name>
    <dbReference type="NCBI Taxonomy" id="411466"/>
    <lineage>
        <taxon>Bacteria</taxon>
        <taxon>Bacillati</taxon>
        <taxon>Actinomycetota</taxon>
        <taxon>Actinomycetes</taxon>
        <taxon>Actinomycetales</taxon>
        <taxon>Actinomycetaceae</taxon>
        <taxon>Schaalia</taxon>
        <taxon>Schaalia dentiphila</taxon>
    </lineage>
</organism>
<accession>A7BD97</accession>
<proteinExistence type="predicted"/>
<dbReference type="HOGENOM" id="CLU_1559673_0_0_11"/>
<evidence type="ECO:0000313" key="2">
    <source>
        <dbReference type="Proteomes" id="UP000003553"/>
    </source>
</evidence>
<name>A7BD97_9ACTO</name>
<dbReference type="AlphaFoldDB" id="A7BD97"/>
<protein>
    <submittedName>
        <fullName evidence="1">Uncharacterized protein</fullName>
    </submittedName>
</protein>